<reference evidence="1" key="1">
    <citation type="submission" date="2022-07" db="EMBL/GenBank/DDBJ databases">
        <title>Genome Sequence of Physisporinus lineatus.</title>
        <authorList>
            <person name="Buettner E."/>
        </authorList>
    </citation>
    <scope>NUCLEOTIDE SEQUENCE</scope>
    <source>
        <strain evidence="1">VT162</strain>
    </source>
</reference>
<dbReference type="SUPFAM" id="SSF52047">
    <property type="entry name" value="RNI-like"/>
    <property type="match status" value="1"/>
</dbReference>
<keyword evidence="2" id="KW-1185">Reference proteome</keyword>
<dbReference type="EMBL" id="JANAWD010000011">
    <property type="protein sequence ID" value="KAJ3491525.1"/>
    <property type="molecule type" value="Genomic_DNA"/>
</dbReference>
<sequence>MKCRVLQPGSTTIAPNLELDIPPEISLHILRILSFSNYCNTLGFKRKSDEFSIDSIRNLIKAQQDVYRCTLVCRDWYEVGLELLYMCPCITSIPQLQSYASTLQKKPDFLPLVKSVVVEEAHIKYSLDGLELRHHNLIREKIAFILTACSSLTEVVVFVTEERYGYPLAREAPTFLATPYITSHLQRVHFFGSGAYDLAPHHTFLALEVLVISTCVVDYPFAFPNAPNLHTIQIVKTFCQRRVMHEVQDPSVIGDCPSLRTLELYLNTPSNVMEFLVLKRPQLERLHLIGHAETRHFRAWSVTNVLDKLCHLVIGTMTDGAHPVQDWIFPSTLEDLTCFVNAPPSTVNGPLHCLLRTFQLNAEKSSRQTPPRLILYIDPRSTVHEWILDQIRDLGVTIERRETRE</sequence>
<proteinExistence type="predicted"/>
<protein>
    <recommendedName>
        <fullName evidence="3">F-box domain-containing protein</fullName>
    </recommendedName>
</protein>
<evidence type="ECO:0008006" key="3">
    <source>
        <dbReference type="Google" id="ProtNLM"/>
    </source>
</evidence>
<comment type="caution">
    <text evidence="1">The sequence shown here is derived from an EMBL/GenBank/DDBJ whole genome shotgun (WGS) entry which is preliminary data.</text>
</comment>
<dbReference type="AlphaFoldDB" id="A0AAD5VBZ9"/>
<gene>
    <name evidence="1" type="ORF">NLI96_g651</name>
</gene>
<evidence type="ECO:0000313" key="2">
    <source>
        <dbReference type="Proteomes" id="UP001212997"/>
    </source>
</evidence>
<accession>A0AAD5VBZ9</accession>
<dbReference type="Proteomes" id="UP001212997">
    <property type="component" value="Unassembled WGS sequence"/>
</dbReference>
<evidence type="ECO:0000313" key="1">
    <source>
        <dbReference type="EMBL" id="KAJ3491525.1"/>
    </source>
</evidence>
<organism evidence="1 2">
    <name type="scientific">Meripilus lineatus</name>
    <dbReference type="NCBI Taxonomy" id="2056292"/>
    <lineage>
        <taxon>Eukaryota</taxon>
        <taxon>Fungi</taxon>
        <taxon>Dikarya</taxon>
        <taxon>Basidiomycota</taxon>
        <taxon>Agaricomycotina</taxon>
        <taxon>Agaricomycetes</taxon>
        <taxon>Polyporales</taxon>
        <taxon>Meripilaceae</taxon>
        <taxon>Meripilus</taxon>
    </lineage>
</organism>
<name>A0AAD5VBZ9_9APHY</name>